<name>A0A397GBK7_9GLOM</name>
<protein>
    <submittedName>
        <fullName evidence="1">Uncharacterized protein</fullName>
    </submittedName>
</protein>
<dbReference type="OrthoDB" id="10630116at2759"/>
<dbReference type="EMBL" id="PQFF01000493">
    <property type="protein sequence ID" value="RHZ47264.1"/>
    <property type="molecule type" value="Genomic_DNA"/>
</dbReference>
<accession>A0A397GBK7</accession>
<organism evidence="1 2">
    <name type="scientific">Diversispora epigaea</name>
    <dbReference type="NCBI Taxonomy" id="1348612"/>
    <lineage>
        <taxon>Eukaryota</taxon>
        <taxon>Fungi</taxon>
        <taxon>Fungi incertae sedis</taxon>
        <taxon>Mucoromycota</taxon>
        <taxon>Glomeromycotina</taxon>
        <taxon>Glomeromycetes</taxon>
        <taxon>Diversisporales</taxon>
        <taxon>Diversisporaceae</taxon>
        <taxon>Diversispora</taxon>
    </lineage>
</organism>
<evidence type="ECO:0000313" key="2">
    <source>
        <dbReference type="Proteomes" id="UP000266861"/>
    </source>
</evidence>
<gene>
    <name evidence="1" type="ORF">Glove_586g33</name>
</gene>
<keyword evidence="2" id="KW-1185">Reference proteome</keyword>
<dbReference type="Proteomes" id="UP000266861">
    <property type="component" value="Unassembled WGS sequence"/>
</dbReference>
<sequence length="144" mass="16844">MSPFVFFYNCKFYIVQTIRELENILDYSLKAIPEIYNFFYDNFNGHPNNSETPTATKLITSLNAAFKHLTNDISQIPISVLAALEKIFGMNCCRFDIRGDVSFILFRPTKTGSIYEKWIKQITEIFNALLKYWKNCMLEQPMVL</sequence>
<evidence type="ECO:0000313" key="1">
    <source>
        <dbReference type="EMBL" id="RHZ47264.1"/>
    </source>
</evidence>
<reference evidence="1 2" key="1">
    <citation type="submission" date="2018-08" db="EMBL/GenBank/DDBJ databases">
        <title>Genome and evolution of the arbuscular mycorrhizal fungus Diversispora epigaea (formerly Glomus versiforme) and its bacterial endosymbionts.</title>
        <authorList>
            <person name="Sun X."/>
            <person name="Fei Z."/>
            <person name="Harrison M."/>
        </authorList>
    </citation>
    <scope>NUCLEOTIDE SEQUENCE [LARGE SCALE GENOMIC DNA]</scope>
    <source>
        <strain evidence="1 2">IT104</strain>
    </source>
</reference>
<dbReference type="AlphaFoldDB" id="A0A397GBK7"/>
<proteinExistence type="predicted"/>
<comment type="caution">
    <text evidence="1">The sequence shown here is derived from an EMBL/GenBank/DDBJ whole genome shotgun (WGS) entry which is preliminary data.</text>
</comment>